<dbReference type="InterPro" id="IPR000668">
    <property type="entry name" value="Peptidase_C1A_C"/>
</dbReference>
<dbReference type="OrthoDB" id="190265at2759"/>
<gene>
    <name evidence="5" type="ORF">PSON_ATCC_30995.1.T0750241</name>
</gene>
<protein>
    <recommendedName>
        <fullName evidence="7">Papain family cysteine protease</fullName>
    </recommendedName>
</protein>
<dbReference type="Proteomes" id="UP000692954">
    <property type="component" value="Unassembled WGS sequence"/>
</dbReference>
<evidence type="ECO:0008006" key="7">
    <source>
        <dbReference type="Google" id="ProtNLM"/>
    </source>
</evidence>
<sequence length="311" mass="35030">MASKSYIILGTALLLSLIHLQDQIGVDITNQHHIWMLKHNKQYYSALEQEYRRKVFDQNLKLIEETNQKQNDFVLEINEFADLTSEEFSIKYLQYDHQYTNYQAVQQFKDDQNLNADIDWSSYAGSVRNQGQCASYVFFTLDLLDTNNKIIKNIYNPLSQQDLIDCTQPYGNKGCSGGNVGNSLNYVKDKGLAYEKDYPTTSTSGACKSVQRTFHISNYITIKNCDNLIKALSNSTVTVSVDASSWQFYKSGILTQCGTSLNHGALLVGVTNDGVWTLKNTWGSSWGEKGYIRLGAGNTCGVCMNGLQQVF</sequence>
<dbReference type="AlphaFoldDB" id="A0A8S1PEK8"/>
<feature type="chain" id="PRO_5035816087" description="Papain family cysteine protease" evidence="2">
    <location>
        <begin position="21"/>
        <end position="311"/>
    </location>
</feature>
<dbReference type="GO" id="GO:0006508">
    <property type="term" value="P:proteolysis"/>
    <property type="evidence" value="ECO:0007669"/>
    <property type="project" value="InterPro"/>
</dbReference>
<evidence type="ECO:0000259" key="3">
    <source>
        <dbReference type="SMART" id="SM00645"/>
    </source>
</evidence>
<feature type="domain" description="Peptidase C1A papain C-terminal" evidence="3">
    <location>
        <begin position="114"/>
        <end position="310"/>
    </location>
</feature>
<proteinExistence type="predicted"/>
<dbReference type="InterPro" id="IPR013128">
    <property type="entry name" value="Peptidase_C1A"/>
</dbReference>
<dbReference type="GO" id="GO:0008234">
    <property type="term" value="F:cysteine-type peptidase activity"/>
    <property type="evidence" value="ECO:0007669"/>
    <property type="project" value="InterPro"/>
</dbReference>
<dbReference type="CDD" id="cd02248">
    <property type="entry name" value="Peptidase_C1A"/>
    <property type="match status" value="1"/>
</dbReference>
<name>A0A8S1PEK8_9CILI</name>
<reference evidence="5" key="1">
    <citation type="submission" date="2021-01" db="EMBL/GenBank/DDBJ databases">
        <authorList>
            <consortium name="Genoscope - CEA"/>
            <person name="William W."/>
        </authorList>
    </citation>
    <scope>NUCLEOTIDE SEQUENCE</scope>
</reference>
<keyword evidence="6" id="KW-1185">Reference proteome</keyword>
<evidence type="ECO:0000313" key="6">
    <source>
        <dbReference type="Proteomes" id="UP000692954"/>
    </source>
</evidence>
<keyword evidence="1" id="KW-0865">Zymogen</keyword>
<evidence type="ECO:0000256" key="2">
    <source>
        <dbReference type="SAM" id="SignalP"/>
    </source>
</evidence>
<dbReference type="InterPro" id="IPR013201">
    <property type="entry name" value="Prot_inhib_I29"/>
</dbReference>
<evidence type="ECO:0000313" key="5">
    <source>
        <dbReference type="EMBL" id="CAD8101374.1"/>
    </source>
</evidence>
<dbReference type="SMART" id="SM00848">
    <property type="entry name" value="Inhibitor_I29"/>
    <property type="match status" value="1"/>
</dbReference>
<evidence type="ECO:0000256" key="1">
    <source>
        <dbReference type="ARBA" id="ARBA00023145"/>
    </source>
</evidence>
<dbReference type="Pfam" id="PF00112">
    <property type="entry name" value="Peptidase_C1"/>
    <property type="match status" value="1"/>
</dbReference>
<dbReference type="PANTHER" id="PTHR12411">
    <property type="entry name" value="CYSTEINE PROTEASE FAMILY C1-RELATED"/>
    <property type="match status" value="1"/>
</dbReference>
<feature type="signal peptide" evidence="2">
    <location>
        <begin position="1"/>
        <end position="20"/>
    </location>
</feature>
<evidence type="ECO:0000259" key="4">
    <source>
        <dbReference type="SMART" id="SM00848"/>
    </source>
</evidence>
<keyword evidence="2" id="KW-0732">Signal</keyword>
<comment type="caution">
    <text evidence="5">The sequence shown here is derived from an EMBL/GenBank/DDBJ whole genome shotgun (WGS) entry which is preliminary data.</text>
</comment>
<accession>A0A8S1PEK8</accession>
<organism evidence="5 6">
    <name type="scientific">Paramecium sonneborni</name>
    <dbReference type="NCBI Taxonomy" id="65129"/>
    <lineage>
        <taxon>Eukaryota</taxon>
        <taxon>Sar</taxon>
        <taxon>Alveolata</taxon>
        <taxon>Ciliophora</taxon>
        <taxon>Intramacronucleata</taxon>
        <taxon>Oligohymenophorea</taxon>
        <taxon>Peniculida</taxon>
        <taxon>Parameciidae</taxon>
        <taxon>Paramecium</taxon>
    </lineage>
</organism>
<feature type="domain" description="Cathepsin propeptide inhibitor" evidence="4">
    <location>
        <begin position="32"/>
        <end position="88"/>
    </location>
</feature>
<dbReference type="EMBL" id="CAJJDN010000075">
    <property type="protein sequence ID" value="CAD8101374.1"/>
    <property type="molecule type" value="Genomic_DNA"/>
</dbReference>
<dbReference type="InterPro" id="IPR039417">
    <property type="entry name" value="Peptidase_C1A_papain-like"/>
</dbReference>
<dbReference type="Pfam" id="PF08246">
    <property type="entry name" value="Inhibitor_I29"/>
    <property type="match status" value="1"/>
</dbReference>
<dbReference type="SMART" id="SM00645">
    <property type="entry name" value="Pept_C1"/>
    <property type="match status" value="1"/>
</dbReference>